<reference evidence="7 8" key="1">
    <citation type="submission" date="2019-11" db="EMBL/GenBank/DDBJ databases">
        <title>Whole-genome sequencing of Allorhizobium vitis.</title>
        <authorList>
            <person name="Gan H.M."/>
            <person name="Savka M.A."/>
        </authorList>
    </citation>
    <scope>NUCLEOTIDE SEQUENCE [LARGE SCALE GENOMIC DNA]</scope>
    <source>
        <strain evidence="7 8">AB4</strain>
    </source>
</reference>
<accession>A0ABD6GH14</accession>
<feature type="domain" description="Adenylosuccinate lyase PurB C-terminal" evidence="6">
    <location>
        <begin position="332"/>
        <end position="446"/>
    </location>
</feature>
<evidence type="ECO:0000256" key="2">
    <source>
        <dbReference type="ARBA" id="ARBA00004734"/>
    </source>
</evidence>
<dbReference type="PANTHER" id="PTHR43411:SF1">
    <property type="entry name" value="ADENYLOSUCCINATE LYASE"/>
    <property type="match status" value="1"/>
</dbReference>
<dbReference type="PRINTS" id="PR00149">
    <property type="entry name" value="FUMRATELYASE"/>
</dbReference>
<dbReference type="Gene3D" id="1.20.200.10">
    <property type="entry name" value="Fumarase/aspartase (Central domain)"/>
    <property type="match status" value="1"/>
</dbReference>
<evidence type="ECO:0000256" key="4">
    <source>
        <dbReference type="ARBA" id="ARBA00025012"/>
    </source>
</evidence>
<comment type="pathway">
    <text evidence="2">Purine metabolism; AMP biosynthesis via de novo pathway; AMP from IMP: step 2/2.</text>
</comment>
<dbReference type="Pfam" id="PF08328">
    <property type="entry name" value="ASL_C"/>
    <property type="match status" value="1"/>
</dbReference>
<dbReference type="InterPro" id="IPR024083">
    <property type="entry name" value="Fumarase/histidase_N"/>
</dbReference>
<dbReference type="NCBIfam" id="NF006764">
    <property type="entry name" value="PRK09285.1"/>
    <property type="match status" value="1"/>
</dbReference>
<comment type="caution">
    <text evidence="7">The sequence shown here is derived from an EMBL/GenBank/DDBJ whole genome shotgun (WGS) entry which is preliminary data.</text>
</comment>
<feature type="domain" description="Fumarate lyase N-terminal" evidence="5">
    <location>
        <begin position="16"/>
        <end position="313"/>
    </location>
</feature>
<dbReference type="PANTHER" id="PTHR43411">
    <property type="entry name" value="ADENYLOSUCCINATE LYASE"/>
    <property type="match status" value="1"/>
</dbReference>
<dbReference type="Gene3D" id="1.10.275.10">
    <property type="entry name" value="Fumarase/aspartase (N-terminal domain)"/>
    <property type="match status" value="1"/>
</dbReference>
<comment type="function">
    <text evidence="4">Catalyzes two reactions in de novo purine nucleotide biosynthesis. Catalyzes the breakdown of 5-aminoimidazole- (N-succinylocarboxamide) ribotide (SAICAR or 2-[5-amino-1-(5-phospho-beta-D-ribosyl)imidazole-4-carboxamido]succinate) to 5-aminoimidazole-4-carboxamide ribotide (AICAR or 5-amino-1-(5-phospho-beta-D-ribosyl)imidazole-4-carboxamide) and fumarate, and of adenylosuccinate (ADS or N(6)-(1,2-dicarboxyethyl)-AMP) to adenosine monophosphate (AMP) and fumarate.</text>
</comment>
<dbReference type="InterPro" id="IPR000362">
    <property type="entry name" value="Fumarate_lyase_fam"/>
</dbReference>
<dbReference type="InterPro" id="IPR008948">
    <property type="entry name" value="L-Aspartase-like"/>
</dbReference>
<comment type="pathway">
    <text evidence="1">Purine metabolism; IMP biosynthesis via de novo pathway; 5-amino-1-(5-phospho-D-ribosyl)imidazole-4-carboxamide from 5-amino-1-(5-phospho-D-ribosyl)imidazole-4-carboxylate: step 2/2.</text>
</comment>
<keyword evidence="3" id="KW-0658">Purine biosynthesis</keyword>
<dbReference type="PROSITE" id="PS00163">
    <property type="entry name" value="FUMARATE_LYASES"/>
    <property type="match status" value="1"/>
</dbReference>
<protein>
    <submittedName>
        <fullName evidence="7">Adenylosuccinate lyase</fullName>
        <ecNumber evidence="7">4.3.2.2</ecNumber>
    </submittedName>
</protein>
<dbReference type="Proteomes" id="UP000175993">
    <property type="component" value="Unassembled WGS sequence"/>
</dbReference>
<evidence type="ECO:0000259" key="6">
    <source>
        <dbReference type="Pfam" id="PF08328"/>
    </source>
</evidence>
<evidence type="ECO:0000256" key="1">
    <source>
        <dbReference type="ARBA" id="ARBA00004706"/>
    </source>
</evidence>
<sequence length="452" mass="50514">MITEFCHATAISPIDGRYFQKVGDLSRYFSDFALVKTRLKVEIEYFIRLWHAIGHGEQALSAADTASLRKYHDGFSLEDYEEIQAIERETRHDVKAVEIFLKRRISTLLGSRAAELVHFGLTSQDINDVAIPFLLRLSLADILVPELETLAASIEGLSETLRFVTFIARTHGQPASPSTFGKEFRVFAHRLRGELDVLKAIPHYGKFGGATGNLNAHILVYPDVDWVTFGAEFLHDEFGLVRSALTTQINNHEGLARIFDCLSRIAAILQDLSQDVWLYLSLGLLTLRSEKNEVGSSAMPHKVNPISFENAEGNLQMASAIFSFLSRKLLVSRLQRDLTDYTLKRNIGVPMAHLLLSVKNIGEGLSRSIAHEANIASDLERHFVVVAEGIQTILRSEGIPQSYDLVKNLVRGTSIGRAELVHWIEGLTVSEDIKRKLAELSPETYIGNAKCF</sequence>
<evidence type="ECO:0000259" key="5">
    <source>
        <dbReference type="Pfam" id="PF00206"/>
    </source>
</evidence>
<evidence type="ECO:0000313" key="8">
    <source>
        <dbReference type="Proteomes" id="UP000175993"/>
    </source>
</evidence>
<proteinExistence type="predicted"/>
<dbReference type="InterPro" id="IPR013539">
    <property type="entry name" value="PurB_C"/>
</dbReference>
<gene>
    <name evidence="7" type="primary">purB</name>
    <name evidence="7" type="ORF">BBI04_025235</name>
</gene>
<name>A0ABD6GH14_AGRVI</name>
<dbReference type="InterPro" id="IPR020557">
    <property type="entry name" value="Fumarate_lyase_CS"/>
</dbReference>
<dbReference type="AlphaFoldDB" id="A0ABD6GH14"/>
<dbReference type="GO" id="GO:0006164">
    <property type="term" value="P:purine nucleotide biosynthetic process"/>
    <property type="evidence" value="ECO:0007669"/>
    <property type="project" value="UniProtKB-KW"/>
</dbReference>
<dbReference type="RefSeq" id="WP_070166450.1">
    <property type="nucleotide sequence ID" value="NZ_CP118259.1"/>
</dbReference>
<organism evidence="7 8">
    <name type="scientific">Agrobacterium vitis</name>
    <name type="common">Rhizobium vitis</name>
    <dbReference type="NCBI Taxonomy" id="373"/>
    <lineage>
        <taxon>Bacteria</taxon>
        <taxon>Pseudomonadati</taxon>
        <taxon>Pseudomonadota</taxon>
        <taxon>Alphaproteobacteria</taxon>
        <taxon>Hyphomicrobiales</taxon>
        <taxon>Rhizobiaceae</taxon>
        <taxon>Rhizobium/Agrobacterium group</taxon>
        <taxon>Agrobacterium</taxon>
    </lineage>
</organism>
<evidence type="ECO:0000256" key="3">
    <source>
        <dbReference type="ARBA" id="ARBA00022755"/>
    </source>
</evidence>
<evidence type="ECO:0000313" key="7">
    <source>
        <dbReference type="EMBL" id="MUP08089.1"/>
    </source>
</evidence>
<dbReference type="EMBL" id="MBEV02000024">
    <property type="protein sequence ID" value="MUP08089.1"/>
    <property type="molecule type" value="Genomic_DNA"/>
</dbReference>
<dbReference type="Pfam" id="PF00206">
    <property type="entry name" value="Lyase_1"/>
    <property type="match status" value="1"/>
</dbReference>
<dbReference type="InterPro" id="IPR047136">
    <property type="entry name" value="PurB_bact"/>
</dbReference>
<dbReference type="GO" id="GO:0016829">
    <property type="term" value="F:lyase activity"/>
    <property type="evidence" value="ECO:0007669"/>
    <property type="project" value="UniProtKB-KW"/>
</dbReference>
<dbReference type="EC" id="4.3.2.2" evidence="7"/>
<dbReference type="InterPro" id="IPR022761">
    <property type="entry name" value="Fumarate_lyase_N"/>
</dbReference>
<keyword evidence="7" id="KW-0456">Lyase</keyword>
<dbReference type="SUPFAM" id="SSF48557">
    <property type="entry name" value="L-aspartase-like"/>
    <property type="match status" value="1"/>
</dbReference>
<dbReference type="Gene3D" id="1.10.40.30">
    <property type="entry name" value="Fumarase/aspartase (C-terminal domain)"/>
    <property type="match status" value="1"/>
</dbReference>